<feature type="region of interest" description="Disordered" evidence="15">
    <location>
        <begin position="695"/>
        <end position="722"/>
    </location>
</feature>
<dbReference type="PANTHER" id="PTHR24346:SF36">
    <property type="entry name" value="SERINE_THREONINE-PROTEIN KINASE BRSK1 ISOFORM X1-RELATED"/>
    <property type="match status" value="1"/>
</dbReference>
<dbReference type="InterPro" id="IPR048622">
    <property type="entry name" value="BRSK1_2-like_UBA"/>
</dbReference>
<organism evidence="17">
    <name type="scientific">Schistocephalus solidus</name>
    <name type="common">Tapeworm</name>
    <dbReference type="NCBI Taxonomy" id="70667"/>
    <lineage>
        <taxon>Eukaryota</taxon>
        <taxon>Metazoa</taxon>
        <taxon>Spiralia</taxon>
        <taxon>Lophotrochozoa</taxon>
        <taxon>Platyhelminthes</taxon>
        <taxon>Cestoda</taxon>
        <taxon>Eucestoda</taxon>
        <taxon>Diphyllobothriidea</taxon>
        <taxon>Diphyllobothriidae</taxon>
        <taxon>Schistocephalus</taxon>
    </lineage>
</organism>
<evidence type="ECO:0000256" key="2">
    <source>
        <dbReference type="ARBA" id="ARBA00006234"/>
    </source>
</evidence>
<feature type="compositionally biased region" description="Polar residues" evidence="15">
    <location>
        <begin position="766"/>
        <end position="779"/>
    </location>
</feature>
<evidence type="ECO:0000256" key="8">
    <source>
        <dbReference type="ARBA" id="ARBA00022777"/>
    </source>
</evidence>
<evidence type="ECO:0000256" key="5">
    <source>
        <dbReference type="ARBA" id="ARBA00022679"/>
    </source>
</evidence>
<dbReference type="FunFam" id="3.30.200.20:FF:000003">
    <property type="entry name" value="Non-specific serine/threonine protein kinase"/>
    <property type="match status" value="1"/>
</dbReference>
<dbReference type="EMBL" id="GEEE01014222">
    <property type="protein sequence ID" value="JAP49003.1"/>
    <property type="molecule type" value="Transcribed_RNA"/>
</dbReference>
<keyword evidence="10" id="KW-0460">Magnesium</keyword>
<dbReference type="InterPro" id="IPR000719">
    <property type="entry name" value="Prot_kinase_dom"/>
</dbReference>
<evidence type="ECO:0000256" key="12">
    <source>
        <dbReference type="ARBA" id="ARBA00047899"/>
    </source>
</evidence>
<comment type="catalytic activity">
    <reaction evidence="13">
        <text>L-seryl-[protein] + ATP = O-phospho-L-seryl-[protein] + ADP + H(+)</text>
        <dbReference type="Rhea" id="RHEA:17989"/>
        <dbReference type="Rhea" id="RHEA-COMP:9863"/>
        <dbReference type="Rhea" id="RHEA-COMP:11604"/>
        <dbReference type="ChEBI" id="CHEBI:15378"/>
        <dbReference type="ChEBI" id="CHEBI:29999"/>
        <dbReference type="ChEBI" id="CHEBI:30616"/>
        <dbReference type="ChEBI" id="CHEBI:83421"/>
        <dbReference type="ChEBI" id="CHEBI:456216"/>
        <dbReference type="EC" id="2.7.11.1"/>
    </reaction>
</comment>
<evidence type="ECO:0000313" key="17">
    <source>
        <dbReference type="EMBL" id="JAP49003.1"/>
    </source>
</evidence>
<dbReference type="InterPro" id="IPR011009">
    <property type="entry name" value="Kinase-like_dom_sf"/>
</dbReference>
<dbReference type="Pfam" id="PF21122">
    <property type="entry name" value="KA1_BRSK"/>
    <property type="match status" value="1"/>
</dbReference>
<dbReference type="CDD" id="cd14081">
    <property type="entry name" value="STKc_BRSK1_2"/>
    <property type="match status" value="1"/>
</dbReference>
<keyword evidence="5" id="KW-0808">Transferase</keyword>
<dbReference type="GO" id="GO:0005737">
    <property type="term" value="C:cytoplasm"/>
    <property type="evidence" value="ECO:0007669"/>
    <property type="project" value="TreeGrafter"/>
</dbReference>
<evidence type="ECO:0000256" key="1">
    <source>
        <dbReference type="ARBA" id="ARBA00001946"/>
    </source>
</evidence>
<dbReference type="PROSITE" id="PS50011">
    <property type="entry name" value="PROTEIN_KINASE_DOM"/>
    <property type="match status" value="1"/>
</dbReference>
<dbReference type="Pfam" id="PF00069">
    <property type="entry name" value="Pkinase"/>
    <property type="match status" value="1"/>
</dbReference>
<dbReference type="Pfam" id="PF21115">
    <property type="entry name" value="UBA_BRSK"/>
    <property type="match status" value="1"/>
</dbReference>
<feature type="region of interest" description="Disordered" evidence="15">
    <location>
        <begin position="766"/>
        <end position="839"/>
    </location>
</feature>
<name>A0A0X3PBB0_SCHSO</name>
<keyword evidence="11" id="KW-0524">Neurogenesis</keyword>
<evidence type="ECO:0000256" key="11">
    <source>
        <dbReference type="ARBA" id="ARBA00022902"/>
    </source>
</evidence>
<evidence type="ECO:0000256" key="9">
    <source>
        <dbReference type="ARBA" id="ARBA00022840"/>
    </source>
</evidence>
<feature type="region of interest" description="Disordered" evidence="15">
    <location>
        <begin position="387"/>
        <end position="431"/>
    </location>
</feature>
<dbReference type="CDD" id="cd14340">
    <property type="entry name" value="UBA_BRSK"/>
    <property type="match status" value="1"/>
</dbReference>
<dbReference type="GO" id="GO:0005524">
    <property type="term" value="F:ATP binding"/>
    <property type="evidence" value="ECO:0007669"/>
    <property type="project" value="UniProtKB-UniRule"/>
</dbReference>
<keyword evidence="6" id="KW-0479">Metal-binding</keyword>
<keyword evidence="4" id="KW-0723">Serine/threonine-protein kinase</keyword>
<keyword evidence="9 14" id="KW-0067">ATP-binding</keyword>
<evidence type="ECO:0000256" key="4">
    <source>
        <dbReference type="ARBA" id="ARBA00022527"/>
    </source>
</evidence>
<dbReference type="EC" id="2.7.11.1" evidence="3"/>
<dbReference type="PROSITE" id="PS00107">
    <property type="entry name" value="PROTEIN_KINASE_ATP"/>
    <property type="match status" value="1"/>
</dbReference>
<dbReference type="GO" id="GO:0046872">
    <property type="term" value="F:metal ion binding"/>
    <property type="evidence" value="ECO:0007669"/>
    <property type="project" value="UniProtKB-KW"/>
</dbReference>
<evidence type="ECO:0000256" key="13">
    <source>
        <dbReference type="ARBA" id="ARBA00048679"/>
    </source>
</evidence>
<keyword evidence="8" id="KW-0418">Kinase</keyword>
<protein>
    <recommendedName>
        <fullName evidence="3">non-specific serine/threonine protein kinase</fullName>
        <ecNumber evidence="3">2.7.11.1</ecNumber>
    </recommendedName>
</protein>
<dbReference type="GO" id="GO:0004674">
    <property type="term" value="F:protein serine/threonine kinase activity"/>
    <property type="evidence" value="ECO:0007669"/>
    <property type="project" value="UniProtKB-KW"/>
</dbReference>
<dbReference type="PROSITE" id="PS00108">
    <property type="entry name" value="PROTEIN_KINASE_ST"/>
    <property type="match status" value="1"/>
</dbReference>
<dbReference type="AlphaFoldDB" id="A0A0X3PBB0"/>
<evidence type="ECO:0000256" key="7">
    <source>
        <dbReference type="ARBA" id="ARBA00022741"/>
    </source>
</evidence>
<feature type="compositionally biased region" description="Polar residues" evidence="15">
    <location>
        <begin position="803"/>
        <end position="812"/>
    </location>
</feature>
<accession>A0A0X3PBB0</accession>
<evidence type="ECO:0000256" key="6">
    <source>
        <dbReference type="ARBA" id="ARBA00022723"/>
    </source>
</evidence>
<feature type="binding site" evidence="14">
    <location>
        <position position="45"/>
    </location>
    <ligand>
        <name>ATP</name>
        <dbReference type="ChEBI" id="CHEBI:30616"/>
    </ligand>
</feature>
<feature type="compositionally biased region" description="Polar residues" evidence="15">
    <location>
        <begin position="709"/>
        <end position="722"/>
    </location>
</feature>
<gene>
    <name evidence="17" type="ORF">TR144116</name>
</gene>
<dbReference type="InterPro" id="IPR017441">
    <property type="entry name" value="Protein_kinase_ATP_BS"/>
</dbReference>
<sequence length="1048" mass="114904">MSRHGQTREDQYVGPYRLEKTLGKGQTGLVKMGVHCITGRRVAVKIVNREKLSDSVLQKVEREIAIMKLIEHPHVLGLYDVYENRRYLFLILEHVSGGELFDYLVKKGRLSVKEARRFFKQIISAIDFCHSHCICHRDLKPENLLLDSKLNIRVADFGMASLQPEGSMLETSCGSPHYACPEVIRGEKYDGRMADVWSCGVILYALLVGALPFDDDNLRNLLEKVKKGIFQIPPFVPPDCQSLLRAMIEVDPKKRIQLSDVLEHPWVISDQEIPLQTELPMSQAVQTSILPSREDVDPDIFSTMTSLQCFRDEEKLYDALLSPIHNTEKVIYFLLLDRKIRSPCYDDPDEIRSRSCTMGVYPVKDPPRKRIDSRRLALNGTARLSLGDLSEGSPLTGRRGLAVQKLRKQSCSSNTDSRNNTPSASPLSSPLGFQRGYFRAGSYEGPTAVAFNARDAEATTQVISSPTKKLVDSRLSGRRGNFPGPQSPPMLLSPTRHQCRLPVRQVKSPPAVIGPRVLGELSSTAVERRNKAHLHLSLNTSPVCTPVSPSSKAFLSGEIENKAQEDEEVTDPKWPSRSGPESLSPMCARRKQQQQQQQDEERKSNGSAKRDNIGQVEPQCTGMDNSDKDTTTTTTMAGAVISTACTTSNTSTVDSLSTATSPLSPQHWRSRLSNFKVNFLGSPRFHRKKAAVLGAVSGTPPDSPVHYSSPMTPRGSSRRSLNATPEVSPLLSHKSWFDGFLPLGSHNGQTVRQLVMVAHSTAPSNKEFSSTVATTSNGAGRQYMRQPGSEDTQPGEVGRNGNPVGTTSSTCSAGAREAFSQASEVHPQKPRTPGGTQAAHRLTISRKVLASKLGHNATSPNSHLPPMIGAHQQQAYMTSGATSKVHGLKDSMHVCNHMPAGLSVLPEETNHVTMVKGRTFNRLKSEIAQVLLSTPGVVHTILTPTTFRAEYRRAGSGSSLLARPVKMQIDIVRASNPAHGIANGTTSDDSASDVAPDRELYAVNFQLLSGPARRFKRLCEQLQAPLLTGTGASELTFRPKSSPVPTAR</sequence>
<evidence type="ECO:0000256" key="3">
    <source>
        <dbReference type="ARBA" id="ARBA00012513"/>
    </source>
</evidence>
<dbReference type="GO" id="GO:0035556">
    <property type="term" value="P:intracellular signal transduction"/>
    <property type="evidence" value="ECO:0007669"/>
    <property type="project" value="TreeGrafter"/>
</dbReference>
<comment type="catalytic activity">
    <reaction evidence="12">
        <text>L-threonyl-[protein] + ATP = O-phospho-L-threonyl-[protein] + ADP + H(+)</text>
        <dbReference type="Rhea" id="RHEA:46608"/>
        <dbReference type="Rhea" id="RHEA-COMP:11060"/>
        <dbReference type="Rhea" id="RHEA-COMP:11605"/>
        <dbReference type="ChEBI" id="CHEBI:15378"/>
        <dbReference type="ChEBI" id="CHEBI:30013"/>
        <dbReference type="ChEBI" id="CHEBI:30616"/>
        <dbReference type="ChEBI" id="CHEBI:61977"/>
        <dbReference type="ChEBI" id="CHEBI:456216"/>
        <dbReference type="EC" id="2.7.11.1"/>
    </reaction>
</comment>
<dbReference type="Gene3D" id="1.10.510.10">
    <property type="entry name" value="Transferase(Phosphotransferase) domain 1"/>
    <property type="match status" value="1"/>
</dbReference>
<feature type="region of interest" description="Disordered" evidence="15">
    <location>
        <begin position="560"/>
        <end position="632"/>
    </location>
</feature>
<evidence type="ECO:0000256" key="15">
    <source>
        <dbReference type="SAM" id="MobiDB-lite"/>
    </source>
</evidence>
<feature type="compositionally biased region" description="Basic and acidic residues" evidence="15">
    <location>
        <begin position="599"/>
        <end position="612"/>
    </location>
</feature>
<keyword evidence="7 14" id="KW-0547">Nucleotide-binding</keyword>
<dbReference type="GO" id="GO:0007399">
    <property type="term" value="P:nervous system development"/>
    <property type="evidence" value="ECO:0007669"/>
    <property type="project" value="UniProtKB-KW"/>
</dbReference>
<dbReference type="PANTHER" id="PTHR24346">
    <property type="entry name" value="MAP/MICROTUBULE AFFINITY-REGULATING KINASE"/>
    <property type="match status" value="1"/>
</dbReference>
<feature type="non-terminal residue" evidence="17">
    <location>
        <position position="1048"/>
    </location>
</feature>
<feature type="region of interest" description="Disordered" evidence="15">
    <location>
        <begin position="464"/>
        <end position="493"/>
    </location>
</feature>
<evidence type="ECO:0000256" key="10">
    <source>
        <dbReference type="ARBA" id="ARBA00022842"/>
    </source>
</evidence>
<evidence type="ECO:0000259" key="16">
    <source>
        <dbReference type="PROSITE" id="PS50011"/>
    </source>
</evidence>
<comment type="cofactor">
    <cofactor evidence="1">
        <name>Mg(2+)</name>
        <dbReference type="ChEBI" id="CHEBI:18420"/>
    </cofactor>
</comment>
<dbReference type="FunFam" id="1.10.510.10:FF:000064">
    <property type="entry name" value="BR serine/threonine-protein kinase 2"/>
    <property type="match status" value="1"/>
</dbReference>
<comment type="similarity">
    <text evidence="2">Belongs to the protein kinase superfamily. CAMK Ser/Thr protein kinase family. SNF1 subfamily.</text>
</comment>
<reference evidence="17" key="1">
    <citation type="submission" date="2016-01" db="EMBL/GenBank/DDBJ databases">
        <title>Reference transcriptome for the parasite Schistocephalus solidus: insights into the molecular evolution of parasitism.</title>
        <authorList>
            <person name="Hebert F.O."/>
            <person name="Grambauer S."/>
            <person name="Barber I."/>
            <person name="Landry C.R."/>
            <person name="Aubin-Horth N."/>
        </authorList>
    </citation>
    <scope>NUCLEOTIDE SEQUENCE</scope>
</reference>
<feature type="compositionally biased region" description="Polar residues" evidence="15">
    <location>
        <begin position="409"/>
        <end position="428"/>
    </location>
</feature>
<proteinExistence type="inferred from homology"/>
<dbReference type="SMART" id="SM00220">
    <property type="entry name" value="S_TKc"/>
    <property type="match status" value="1"/>
</dbReference>
<feature type="domain" description="Protein kinase" evidence="16">
    <location>
        <begin position="16"/>
        <end position="267"/>
    </location>
</feature>
<evidence type="ECO:0000256" key="14">
    <source>
        <dbReference type="PROSITE-ProRule" id="PRU10141"/>
    </source>
</evidence>
<dbReference type="InterPro" id="IPR008271">
    <property type="entry name" value="Ser/Thr_kinase_AS"/>
</dbReference>
<dbReference type="SUPFAM" id="SSF56112">
    <property type="entry name" value="Protein kinase-like (PK-like)"/>
    <property type="match status" value="1"/>
</dbReference>